<protein>
    <recommendedName>
        <fullName evidence="3">Peptidase MA-like domain-containing protein</fullName>
    </recommendedName>
</protein>
<dbReference type="Proteomes" id="UP000187735">
    <property type="component" value="Chromosome"/>
</dbReference>
<keyword evidence="2" id="KW-1185">Reference proteome</keyword>
<gene>
    <name evidence="1" type="ORF">Fuma_01225</name>
</gene>
<accession>A0A1P8WC62</accession>
<evidence type="ECO:0000313" key="2">
    <source>
        <dbReference type="Proteomes" id="UP000187735"/>
    </source>
</evidence>
<dbReference type="RefSeq" id="WP_077023361.1">
    <property type="nucleotide sequence ID" value="NZ_CP017641.1"/>
</dbReference>
<dbReference type="OrthoDB" id="288805at2"/>
<dbReference type="EMBL" id="CP017641">
    <property type="protein sequence ID" value="APZ91636.1"/>
    <property type="molecule type" value="Genomic_DNA"/>
</dbReference>
<proteinExistence type="predicted"/>
<sequence length="519" mass="56085">MRGRAAFWCLIVAIVASGTVRQFLLRKTPATTSAIKGAPSALQTQASATNAARGSVTAKRPTYGLSQPVTQHNVTINVPSGATVILASLDQSAGFHDLRLSWTDGATNAVTPVAKVEAVCDFAHITQSDADASHSPAFISLTTQAPQPAADNAFRRISETNVTGTPLPNKVRRFRAPWFYQQRSFDRYIQASALAASSRVTVFAEVDSLDPDSPDRISLGKLAETIVEMVEGGILRHVESRIGPIVDVDDDGRLSILLCELSDNWLADDPQEPIRGCVRQSDFLQPLSPFEGDAVYLDSRISNRQQLKAVLAHELTHAAVFSVAAQSPERHAGMPNWLNEAVAHIVELEVCPDSPNLRKRFADFHRHPNHFPVVQPDNASLLATRRGPSRAAGCSFVASALSGRSPTDLSRLVATAMQHPQPLERLTGRDFAEMFRDWTLGQLTAYRLHAVNQLEASGETGESLSLAGTSFAIAAAVDQIRSLQLEFPQTARLQITVVETRPSPGVLKTAAESGSPTAR</sequence>
<organism evidence="1 2">
    <name type="scientific">Fuerstiella marisgermanici</name>
    <dbReference type="NCBI Taxonomy" id="1891926"/>
    <lineage>
        <taxon>Bacteria</taxon>
        <taxon>Pseudomonadati</taxon>
        <taxon>Planctomycetota</taxon>
        <taxon>Planctomycetia</taxon>
        <taxon>Planctomycetales</taxon>
        <taxon>Planctomycetaceae</taxon>
        <taxon>Fuerstiella</taxon>
    </lineage>
</organism>
<evidence type="ECO:0000313" key="1">
    <source>
        <dbReference type="EMBL" id="APZ91636.1"/>
    </source>
</evidence>
<reference evidence="1 2" key="1">
    <citation type="journal article" date="2016" name="Front. Microbiol.">
        <title>Fuerstia marisgermanicae gen. nov., sp. nov., an Unusual Member of the Phylum Planctomycetes from the German Wadden Sea.</title>
        <authorList>
            <person name="Kohn T."/>
            <person name="Heuer A."/>
            <person name="Jogler M."/>
            <person name="Vollmers J."/>
            <person name="Boedeker C."/>
            <person name="Bunk B."/>
            <person name="Rast P."/>
            <person name="Borchert D."/>
            <person name="Glockner I."/>
            <person name="Freese H.M."/>
            <person name="Klenk H.P."/>
            <person name="Overmann J."/>
            <person name="Kaster A.K."/>
            <person name="Rohde M."/>
            <person name="Wiegand S."/>
            <person name="Jogler C."/>
        </authorList>
    </citation>
    <scope>NUCLEOTIDE SEQUENCE [LARGE SCALE GENOMIC DNA]</scope>
    <source>
        <strain evidence="1 2">NH11</strain>
    </source>
</reference>
<dbReference type="AlphaFoldDB" id="A0A1P8WC62"/>
<evidence type="ECO:0008006" key="3">
    <source>
        <dbReference type="Google" id="ProtNLM"/>
    </source>
</evidence>
<dbReference type="KEGG" id="fmr:Fuma_01225"/>
<name>A0A1P8WC62_9PLAN</name>